<sequence>MDYGEFPHILAGLIYAVFCTCFIFSTNEFQAAGLTVESVFSKFIRDEKSDFILHHIQRMCYTLMVHTILPCGYVLLHMKMTNSGFEIFKLNPDGPWGPICLSLYCHASLLVPMMTYIYICYWKRGNFHCHPIREQLESFITQAEPSWHLIAVSISNEFRRNDTLVLSLGTTGRLVVTQSWLIKVSMYNVQFALQRQCTVTCVNSDVHGISSDGLQNVQYLTMRVEHTGPNISLRRDGGEGFLFRINSVDYSTLSDHLRNTSITILPHVSFHKSRLQSFLVEFRAFIASNPVHSVEEEPELCIGCMNDRAEVKLVKLCEESRERENQCGSCQCRPMWCIECMGKWYALRQDQNSPHTWMSAQCTCPMCRATFCLVDVCPVRKRTPES</sequence>
<dbReference type="PANTHER" id="PTHR31322">
    <property type="entry name" value="E3 UBIQUITIN-PROTEIN LIGASE TM129"/>
    <property type="match status" value="1"/>
</dbReference>
<dbReference type="Pfam" id="PF10272">
    <property type="entry name" value="Tmpp129"/>
    <property type="match status" value="1"/>
</dbReference>
<keyword evidence="4 6" id="KW-1133">Transmembrane helix</keyword>
<reference evidence="7" key="1">
    <citation type="submission" date="2021-05" db="EMBL/GenBank/DDBJ databases">
        <authorList>
            <person name="Alioto T."/>
            <person name="Alioto T."/>
            <person name="Gomez Garrido J."/>
        </authorList>
    </citation>
    <scope>NUCLEOTIDE SEQUENCE</scope>
</reference>
<accession>A0A8D8LP06</accession>
<evidence type="ECO:0000256" key="1">
    <source>
        <dbReference type="ARBA" id="ARBA00004141"/>
    </source>
</evidence>
<feature type="transmembrane region" description="Helical" evidence="6">
    <location>
        <begin position="59"/>
        <end position="76"/>
    </location>
</feature>
<name>A0A8D8LP06_9HEMI</name>
<feature type="transmembrane region" description="Helical" evidence="6">
    <location>
        <begin position="6"/>
        <end position="24"/>
    </location>
</feature>
<feature type="transmembrane region" description="Helical" evidence="6">
    <location>
        <begin position="96"/>
        <end position="119"/>
    </location>
</feature>
<evidence type="ECO:0000313" key="7">
    <source>
        <dbReference type="EMBL" id="CAG6609392.1"/>
    </source>
</evidence>
<evidence type="ECO:0000256" key="5">
    <source>
        <dbReference type="ARBA" id="ARBA00023136"/>
    </source>
</evidence>
<protein>
    <submittedName>
        <fullName evidence="7">E3 ubiquitin-protein ligase TM129</fullName>
    </submittedName>
</protein>
<dbReference type="GO" id="GO:0016567">
    <property type="term" value="P:protein ubiquitination"/>
    <property type="evidence" value="ECO:0007669"/>
    <property type="project" value="InterPro"/>
</dbReference>
<dbReference type="GO" id="GO:0061630">
    <property type="term" value="F:ubiquitin protein ligase activity"/>
    <property type="evidence" value="ECO:0007669"/>
    <property type="project" value="InterPro"/>
</dbReference>
<proteinExistence type="inferred from homology"/>
<dbReference type="EMBL" id="HBUF01014438">
    <property type="protein sequence ID" value="CAG6609392.1"/>
    <property type="molecule type" value="Transcribed_RNA"/>
</dbReference>
<organism evidence="7">
    <name type="scientific">Cacopsylla melanoneura</name>
    <dbReference type="NCBI Taxonomy" id="428564"/>
    <lineage>
        <taxon>Eukaryota</taxon>
        <taxon>Metazoa</taxon>
        <taxon>Ecdysozoa</taxon>
        <taxon>Arthropoda</taxon>
        <taxon>Hexapoda</taxon>
        <taxon>Insecta</taxon>
        <taxon>Pterygota</taxon>
        <taxon>Neoptera</taxon>
        <taxon>Paraneoptera</taxon>
        <taxon>Hemiptera</taxon>
        <taxon>Sternorrhyncha</taxon>
        <taxon>Psylloidea</taxon>
        <taxon>Psyllidae</taxon>
        <taxon>Psyllinae</taxon>
        <taxon>Cacopsylla</taxon>
    </lineage>
</organism>
<comment type="similarity">
    <text evidence="2">Belongs to the TMEM129 family.</text>
</comment>
<dbReference type="GO" id="GO:0016020">
    <property type="term" value="C:membrane"/>
    <property type="evidence" value="ECO:0007669"/>
    <property type="project" value="UniProtKB-SubCell"/>
</dbReference>
<dbReference type="GO" id="GO:0005783">
    <property type="term" value="C:endoplasmic reticulum"/>
    <property type="evidence" value="ECO:0007669"/>
    <property type="project" value="TreeGrafter"/>
</dbReference>
<evidence type="ECO:0000256" key="3">
    <source>
        <dbReference type="ARBA" id="ARBA00022692"/>
    </source>
</evidence>
<evidence type="ECO:0000256" key="4">
    <source>
        <dbReference type="ARBA" id="ARBA00022989"/>
    </source>
</evidence>
<comment type="subcellular location">
    <subcellularLocation>
        <location evidence="1">Membrane</location>
        <topology evidence="1">Multi-pass membrane protein</topology>
    </subcellularLocation>
</comment>
<evidence type="ECO:0000256" key="2">
    <source>
        <dbReference type="ARBA" id="ARBA00007332"/>
    </source>
</evidence>
<dbReference type="AlphaFoldDB" id="A0A8D8LP06"/>
<keyword evidence="5 6" id="KW-0472">Membrane</keyword>
<keyword evidence="3 6" id="KW-0812">Transmembrane</keyword>
<dbReference type="PANTHER" id="PTHR31322:SF2">
    <property type="entry name" value="E3 UBIQUITIN-PROTEIN LIGASE TM129"/>
    <property type="match status" value="1"/>
</dbReference>
<evidence type="ECO:0000256" key="6">
    <source>
        <dbReference type="SAM" id="Phobius"/>
    </source>
</evidence>
<dbReference type="InterPro" id="IPR018801">
    <property type="entry name" value="TM129"/>
</dbReference>